<accession>A0AAV3B3A8</accession>
<evidence type="ECO:0000313" key="2">
    <source>
        <dbReference type="EMBL" id="DBA29925.1"/>
    </source>
</evidence>
<dbReference type="AlphaFoldDB" id="A0AAV3B3A8"/>
<organism evidence="2 3">
    <name type="scientific">Pyxicephalus adspersus</name>
    <name type="common">African bullfrog</name>
    <dbReference type="NCBI Taxonomy" id="30357"/>
    <lineage>
        <taxon>Eukaryota</taxon>
        <taxon>Metazoa</taxon>
        <taxon>Chordata</taxon>
        <taxon>Craniata</taxon>
        <taxon>Vertebrata</taxon>
        <taxon>Euteleostomi</taxon>
        <taxon>Amphibia</taxon>
        <taxon>Batrachia</taxon>
        <taxon>Anura</taxon>
        <taxon>Neobatrachia</taxon>
        <taxon>Ranoidea</taxon>
        <taxon>Pyxicephalidae</taxon>
        <taxon>Pyxicephalinae</taxon>
        <taxon>Pyxicephalus</taxon>
    </lineage>
</organism>
<keyword evidence="1" id="KW-0472">Membrane</keyword>
<keyword evidence="1" id="KW-1133">Transmembrane helix</keyword>
<keyword evidence="1" id="KW-0812">Transmembrane</keyword>
<sequence>MIKHLHTHTRVTVNPLRTSNLRTQFWCVYHLSFFFFVLFYVSFVNLPRWIGTLIAHHMLHCHPALSPASAIFFFFFHLGHKRCE</sequence>
<evidence type="ECO:0000313" key="3">
    <source>
        <dbReference type="Proteomes" id="UP001181693"/>
    </source>
</evidence>
<comment type="caution">
    <text evidence="2">The sequence shown here is derived from an EMBL/GenBank/DDBJ whole genome shotgun (WGS) entry which is preliminary data.</text>
</comment>
<name>A0AAV3B3A8_PYXAD</name>
<feature type="transmembrane region" description="Helical" evidence="1">
    <location>
        <begin position="49"/>
        <end position="76"/>
    </location>
</feature>
<gene>
    <name evidence="2" type="ORF">GDO54_005976</name>
</gene>
<reference evidence="2" key="1">
    <citation type="thesis" date="2020" institute="ProQuest LLC" country="789 East Eisenhower Parkway, Ann Arbor, MI, USA">
        <title>Comparative Genomics and Chromosome Evolution.</title>
        <authorList>
            <person name="Mudd A.B."/>
        </authorList>
    </citation>
    <scope>NUCLEOTIDE SEQUENCE</scope>
    <source>
        <strain evidence="2">1538</strain>
        <tissue evidence="2">Blood</tissue>
    </source>
</reference>
<feature type="transmembrane region" description="Helical" evidence="1">
    <location>
        <begin position="25"/>
        <end position="43"/>
    </location>
</feature>
<proteinExistence type="predicted"/>
<protein>
    <submittedName>
        <fullName evidence="2">Uncharacterized protein</fullName>
    </submittedName>
</protein>
<dbReference type="EMBL" id="DYDO01000002">
    <property type="protein sequence ID" value="DBA29925.1"/>
    <property type="molecule type" value="Genomic_DNA"/>
</dbReference>
<dbReference type="Proteomes" id="UP001181693">
    <property type="component" value="Unassembled WGS sequence"/>
</dbReference>
<evidence type="ECO:0000256" key="1">
    <source>
        <dbReference type="SAM" id="Phobius"/>
    </source>
</evidence>
<keyword evidence="3" id="KW-1185">Reference proteome</keyword>